<dbReference type="InParanoid" id="A0A1D6I0E4"/>
<dbReference type="SMART" id="SM00504">
    <property type="entry name" value="Ubox"/>
    <property type="match status" value="1"/>
</dbReference>
<evidence type="ECO:0000256" key="3">
    <source>
        <dbReference type="RuleBase" id="RU369093"/>
    </source>
</evidence>
<dbReference type="GO" id="GO:0061630">
    <property type="term" value="F:ubiquitin protein ligase activity"/>
    <property type="evidence" value="ECO:0007669"/>
    <property type="project" value="UniProtKB-UniRule"/>
</dbReference>
<dbReference type="EC" id="2.3.2.27" evidence="3"/>
<dbReference type="PROSITE" id="PS51698">
    <property type="entry name" value="U_BOX"/>
    <property type="match status" value="1"/>
</dbReference>
<dbReference type="ExpressionAtlas" id="A0A1D6I0E4">
    <property type="expression patterns" value="baseline and differential"/>
</dbReference>
<dbReference type="Gene3D" id="3.30.40.10">
    <property type="entry name" value="Zinc/RING finger domain, C3HC4 (zinc finger)"/>
    <property type="match status" value="1"/>
</dbReference>
<comment type="catalytic activity">
    <reaction evidence="3">
        <text>S-ubiquitinyl-[E2 ubiquitin-conjugating enzyme]-L-cysteine + [acceptor protein]-L-lysine = [E2 ubiquitin-conjugating enzyme]-L-cysteine + N(6)-ubiquitinyl-[acceptor protein]-L-lysine.</text>
        <dbReference type="EC" id="2.3.2.27"/>
    </reaction>
</comment>
<reference evidence="4" key="1">
    <citation type="submission" date="2015-12" db="EMBL/GenBank/DDBJ databases">
        <title>Update maize B73 reference genome by single molecule sequencing technologies.</title>
        <authorList>
            <consortium name="Maize Genome Sequencing Project"/>
            <person name="Ware D."/>
        </authorList>
    </citation>
    <scope>NUCLEOTIDE SEQUENCE [LARGE SCALE GENOMIC DNA]</scope>
    <source>
        <tissue evidence="4">Seedling</tissue>
    </source>
</reference>
<keyword evidence="2 3" id="KW-0808">Transferase</keyword>
<dbReference type="PANTHER" id="PTHR22849:SF142">
    <property type="entry name" value="U-BOX DOMAIN-CONTAINING PROTEIN 31"/>
    <property type="match status" value="1"/>
</dbReference>
<comment type="function">
    <text evidence="3">Functions as an E3 ubiquitin ligase.</text>
</comment>
<dbReference type="OMA" id="ANISWWI"/>
<dbReference type="Pfam" id="PF04564">
    <property type="entry name" value="U-box"/>
    <property type="match status" value="1"/>
</dbReference>
<dbReference type="UniPathway" id="UPA00143"/>
<dbReference type="GO" id="GO:0016567">
    <property type="term" value="P:protein ubiquitination"/>
    <property type="evidence" value="ECO:0007669"/>
    <property type="project" value="UniProtKB-UniRule"/>
</dbReference>
<dbReference type="InterPro" id="IPR003613">
    <property type="entry name" value="Ubox_domain"/>
</dbReference>
<dbReference type="AlphaFoldDB" id="A0A1D6I0E4"/>
<dbReference type="InterPro" id="IPR045210">
    <property type="entry name" value="RING-Ubox_PUB"/>
</dbReference>
<accession>A0A1D6I0E4</accession>
<keyword evidence="3" id="KW-0833">Ubl conjugation pathway</keyword>
<dbReference type="InterPro" id="IPR013083">
    <property type="entry name" value="Znf_RING/FYVE/PHD"/>
</dbReference>
<dbReference type="EMBL" id="CM007650">
    <property type="protein sequence ID" value="ONM53748.1"/>
    <property type="molecule type" value="Genomic_DNA"/>
</dbReference>
<protein>
    <recommendedName>
        <fullName evidence="3">U-box domain-containing protein</fullName>
        <ecNumber evidence="3">2.3.2.27</ecNumber>
    </recommendedName>
    <alternativeName>
        <fullName evidence="3">RING-type E3 ubiquitin transferase PUB</fullName>
    </alternativeName>
</protein>
<organism evidence="4">
    <name type="scientific">Zea mays</name>
    <name type="common">Maize</name>
    <dbReference type="NCBI Taxonomy" id="4577"/>
    <lineage>
        <taxon>Eukaryota</taxon>
        <taxon>Viridiplantae</taxon>
        <taxon>Streptophyta</taxon>
        <taxon>Embryophyta</taxon>
        <taxon>Tracheophyta</taxon>
        <taxon>Spermatophyta</taxon>
        <taxon>Magnoliopsida</taxon>
        <taxon>Liliopsida</taxon>
        <taxon>Poales</taxon>
        <taxon>Poaceae</taxon>
        <taxon>PACMAD clade</taxon>
        <taxon>Panicoideae</taxon>
        <taxon>Andropogonodae</taxon>
        <taxon>Andropogoneae</taxon>
        <taxon>Tripsacinae</taxon>
        <taxon>Zea</taxon>
    </lineage>
</organism>
<evidence type="ECO:0000256" key="2">
    <source>
        <dbReference type="ARBA" id="ARBA00022679"/>
    </source>
</evidence>
<dbReference type="PANTHER" id="PTHR22849">
    <property type="entry name" value="WDSAM1 PROTEIN"/>
    <property type="match status" value="1"/>
</dbReference>
<evidence type="ECO:0000313" key="4">
    <source>
        <dbReference type="EMBL" id="ONM53748.1"/>
    </source>
</evidence>
<proteinExistence type="predicted"/>
<gene>
    <name evidence="4" type="ORF">ZEAMMB73_Zm00001d019807</name>
</gene>
<dbReference type="InterPro" id="IPR045185">
    <property type="entry name" value="PUB22/23/24-like"/>
</dbReference>
<name>A0A1D6I0E4_MAIZE</name>
<dbReference type="SMR" id="A0A1D6I0E4"/>
<sequence>MVLTVFICPISLEPMVDPVTLCTGQTYERANISWWIALGHRTCPTMMQELSDDALTPNATLRQLITAWFSRRYTRFNKRSADFHGRATDLVHGL</sequence>
<comment type="pathway">
    <text evidence="1 3">Protein modification; protein ubiquitination.</text>
</comment>
<evidence type="ECO:0000256" key="1">
    <source>
        <dbReference type="ARBA" id="ARBA00004906"/>
    </source>
</evidence>
<dbReference type="SUPFAM" id="SSF57850">
    <property type="entry name" value="RING/U-box"/>
    <property type="match status" value="1"/>
</dbReference>
<dbReference type="CDD" id="cd16664">
    <property type="entry name" value="RING-Ubox_PUB"/>
    <property type="match status" value="1"/>
</dbReference>